<dbReference type="InterPro" id="IPR011990">
    <property type="entry name" value="TPR-like_helical_dom_sf"/>
</dbReference>
<comment type="function">
    <text evidence="9">Involved in pre-mRNA splicing and cell cycle progression. Required for the spliceosome assembly and initiation of the DNA replication.</text>
</comment>
<dbReference type="Gene3D" id="1.25.40.10">
    <property type="entry name" value="Tetratricopeptide repeat domain"/>
    <property type="match status" value="5"/>
</dbReference>
<comment type="subunit">
    <text evidence="3">Associated with the spliceosome.</text>
</comment>
<dbReference type="Proteomes" id="UP001150925">
    <property type="component" value="Unassembled WGS sequence"/>
</dbReference>
<dbReference type="InterPro" id="IPR003107">
    <property type="entry name" value="HAT"/>
</dbReference>
<keyword evidence="10" id="KW-0802">TPR repeat</keyword>
<accession>A0A9W8AT15</accession>
<evidence type="ECO:0000256" key="10">
    <source>
        <dbReference type="PROSITE-ProRule" id="PRU00339"/>
    </source>
</evidence>
<dbReference type="GO" id="GO:0000245">
    <property type="term" value="P:spliceosomal complex assembly"/>
    <property type="evidence" value="ECO:0007669"/>
    <property type="project" value="TreeGrafter"/>
</dbReference>
<evidence type="ECO:0000256" key="2">
    <source>
        <dbReference type="ARBA" id="ARBA00008644"/>
    </source>
</evidence>
<dbReference type="AlphaFoldDB" id="A0A9W8AT15"/>
<dbReference type="PANTHER" id="PTHR11246">
    <property type="entry name" value="PRE-MRNA SPLICING FACTOR"/>
    <property type="match status" value="1"/>
</dbReference>
<comment type="caution">
    <text evidence="13">The sequence shown here is derived from an EMBL/GenBank/DDBJ whole genome shotgun (WGS) entry which is preliminary data.</text>
</comment>
<reference evidence="13" key="1">
    <citation type="submission" date="2022-07" db="EMBL/GenBank/DDBJ databases">
        <title>Phylogenomic reconstructions and comparative analyses of Kickxellomycotina fungi.</title>
        <authorList>
            <person name="Reynolds N.K."/>
            <person name="Stajich J.E."/>
            <person name="Barry K."/>
            <person name="Grigoriev I.V."/>
            <person name="Crous P."/>
            <person name="Smith M.E."/>
        </authorList>
    </citation>
    <scope>NUCLEOTIDE SEQUENCE</scope>
    <source>
        <strain evidence="13">RSA 1196</strain>
    </source>
</reference>
<comment type="subcellular location">
    <subcellularLocation>
        <location evidence="1">Nucleus</location>
    </subcellularLocation>
</comment>
<dbReference type="InterPro" id="IPR055433">
    <property type="entry name" value="HAT_Syf1-like_N"/>
</dbReference>
<proteinExistence type="inferred from homology"/>
<name>A0A9W8AT15_9FUNG</name>
<dbReference type="FunFam" id="1.25.40.10:FF:000306">
    <property type="entry name" value="Cell cycle control protein cwf4"/>
    <property type="match status" value="1"/>
</dbReference>
<keyword evidence="4" id="KW-0507">mRNA processing</keyword>
<keyword evidence="7" id="KW-0508">mRNA splicing</keyword>
<sequence length="701" mass="83994">MGDSNKNAPLIRNKNPAAIQITAEQLLREAHDRQEAPIQAPEQTITDEEELQEYRLRKRQDFENQLRRNRLNVGTWMRYAAFETSQGELARARSVYERALDVEPRNATLYLKYTEMEMKHRNINLARNLFDRVVSLLPRVDQFWYKYALMEETLGNIQGTRQIFERWMKWEPDENAWLAYIKFEIRYQELELARRLFARMVLVHPEPKYWLKWVKFEEDYGTFDKVREVFNQAIAYLGDDHLDPKLYLAFAKFEVRAKEYDRARVIFKYALERLPRARSQALYNQYTIFEKQYGERDQLETVVLAKRRLHYQEELETNPKNYDVWFDYTRLEEDTGDSERIRDTYERAIAEFPPVEEKRFWRRYIYLWLHYALYEELETRDYERARRIYQECLALVPHEKFTFAKVWLQFAYFEIRRLNLGSARRILGRAIGQCPKDKLFRGYIALEMQLREFDRVRILYGKYLEFNPANCATWVEYAKMERMLGETERCQALLELAVEQPVLEMPEVVWKAYIDLEFEEGAYAQVRRLYERLLTRTDHIKVWISYSRMEAMIPSSSDDSGQNSPQNSPSTKTSTSIANARSIFERAYQHYRKQQRNEERLVLLEAWRDFEQTHGTADTLQMVQNKMPKVVRRRREVPRGTTASTSGAGEEYLEYLFPDDQDRKPNLKLLALAQQWKLKKQAQETVVDDTTVVDTADSPKD</sequence>
<evidence type="ECO:0000259" key="12">
    <source>
        <dbReference type="Pfam" id="PF23233"/>
    </source>
</evidence>
<dbReference type="GO" id="GO:0071011">
    <property type="term" value="C:precatalytic spliceosome"/>
    <property type="evidence" value="ECO:0007669"/>
    <property type="project" value="TreeGrafter"/>
</dbReference>
<dbReference type="GO" id="GO:0000974">
    <property type="term" value="C:Prp19 complex"/>
    <property type="evidence" value="ECO:0007669"/>
    <property type="project" value="TreeGrafter"/>
</dbReference>
<dbReference type="OrthoDB" id="541719at2759"/>
<keyword evidence="6" id="KW-0677">Repeat</keyword>
<dbReference type="FunFam" id="1.25.40.10:FF:000796">
    <property type="entry name" value="Crooked neck pre-mRNA splicing factor 1"/>
    <property type="match status" value="1"/>
</dbReference>
<dbReference type="InterPro" id="IPR019734">
    <property type="entry name" value="TPR_rpt"/>
</dbReference>
<keyword evidence="5" id="KW-0747">Spliceosome</keyword>
<evidence type="ECO:0000256" key="11">
    <source>
        <dbReference type="SAM" id="MobiDB-lite"/>
    </source>
</evidence>
<evidence type="ECO:0000256" key="4">
    <source>
        <dbReference type="ARBA" id="ARBA00022664"/>
    </source>
</evidence>
<dbReference type="EMBL" id="JANBPY010000181">
    <property type="protein sequence ID" value="KAJ1968458.1"/>
    <property type="molecule type" value="Genomic_DNA"/>
</dbReference>
<dbReference type="InterPro" id="IPR045075">
    <property type="entry name" value="Syf1-like"/>
</dbReference>
<evidence type="ECO:0000256" key="6">
    <source>
        <dbReference type="ARBA" id="ARBA00022737"/>
    </source>
</evidence>
<dbReference type="PANTHER" id="PTHR11246:SF3">
    <property type="entry name" value="CROOKED NECK-LIKE PROTEIN 1"/>
    <property type="match status" value="1"/>
</dbReference>
<evidence type="ECO:0000256" key="7">
    <source>
        <dbReference type="ARBA" id="ARBA00023187"/>
    </source>
</evidence>
<dbReference type="SMART" id="SM00386">
    <property type="entry name" value="HAT"/>
    <property type="match status" value="14"/>
</dbReference>
<feature type="region of interest" description="Disordered" evidence="11">
    <location>
        <begin position="554"/>
        <end position="576"/>
    </location>
</feature>
<evidence type="ECO:0000256" key="9">
    <source>
        <dbReference type="ARBA" id="ARBA00037040"/>
    </source>
</evidence>
<gene>
    <name evidence="13" type="primary">CLF1</name>
    <name evidence="13" type="ORF">IWQ62_001234</name>
</gene>
<evidence type="ECO:0000256" key="1">
    <source>
        <dbReference type="ARBA" id="ARBA00004123"/>
    </source>
</evidence>
<dbReference type="Pfam" id="PF23233">
    <property type="entry name" value="HAT_Syf1_CNRKL1_N"/>
    <property type="match status" value="2"/>
</dbReference>
<dbReference type="SUPFAM" id="SSF48452">
    <property type="entry name" value="TPR-like"/>
    <property type="match status" value="4"/>
</dbReference>
<feature type="repeat" description="TPR" evidence="10">
    <location>
        <begin position="73"/>
        <end position="106"/>
    </location>
</feature>
<comment type="similarity">
    <text evidence="2">Belongs to the crooked-neck family.</text>
</comment>
<protein>
    <submittedName>
        <fullName evidence="13">NineTeen Complex (NTC) component</fullName>
    </submittedName>
</protein>
<evidence type="ECO:0000256" key="8">
    <source>
        <dbReference type="ARBA" id="ARBA00023242"/>
    </source>
</evidence>
<dbReference type="GO" id="GO:0071014">
    <property type="term" value="C:post-mRNA release spliceosomal complex"/>
    <property type="evidence" value="ECO:0007669"/>
    <property type="project" value="TreeGrafter"/>
</dbReference>
<dbReference type="GO" id="GO:0071007">
    <property type="term" value="C:U2-type catalytic step 2 spliceosome"/>
    <property type="evidence" value="ECO:0007669"/>
    <property type="project" value="TreeGrafter"/>
</dbReference>
<evidence type="ECO:0000256" key="5">
    <source>
        <dbReference type="ARBA" id="ARBA00022728"/>
    </source>
</evidence>
<dbReference type="FunFam" id="1.25.40.10:FF:000048">
    <property type="entry name" value="Cell cycle control protein"/>
    <property type="match status" value="1"/>
</dbReference>
<evidence type="ECO:0000313" key="14">
    <source>
        <dbReference type="Proteomes" id="UP001150925"/>
    </source>
</evidence>
<keyword evidence="14" id="KW-1185">Reference proteome</keyword>
<keyword evidence="8" id="KW-0539">Nucleus</keyword>
<evidence type="ECO:0000313" key="13">
    <source>
        <dbReference type="EMBL" id="KAJ1968458.1"/>
    </source>
</evidence>
<feature type="domain" description="Pre-mRNA-splicing factor Syf1-like N-terminal HAT-repeats" evidence="12">
    <location>
        <begin position="61"/>
        <end position="206"/>
    </location>
</feature>
<organism evidence="13 14">
    <name type="scientific">Dispira parvispora</name>
    <dbReference type="NCBI Taxonomy" id="1520584"/>
    <lineage>
        <taxon>Eukaryota</taxon>
        <taxon>Fungi</taxon>
        <taxon>Fungi incertae sedis</taxon>
        <taxon>Zoopagomycota</taxon>
        <taxon>Kickxellomycotina</taxon>
        <taxon>Dimargaritomycetes</taxon>
        <taxon>Dimargaritales</taxon>
        <taxon>Dimargaritaceae</taxon>
        <taxon>Dispira</taxon>
    </lineage>
</organism>
<evidence type="ECO:0000256" key="3">
    <source>
        <dbReference type="ARBA" id="ARBA00011524"/>
    </source>
</evidence>
<dbReference type="PROSITE" id="PS50005">
    <property type="entry name" value="TPR"/>
    <property type="match status" value="1"/>
</dbReference>
<feature type="domain" description="Pre-mRNA-splicing factor Syf1-like N-terminal HAT-repeats" evidence="12">
    <location>
        <begin position="309"/>
        <end position="468"/>
    </location>
</feature>